<feature type="compositionally biased region" description="Basic and acidic residues" evidence="1">
    <location>
        <begin position="12"/>
        <end position="30"/>
    </location>
</feature>
<evidence type="ECO:0000313" key="2">
    <source>
        <dbReference type="EMBL" id="ODQ47992.1"/>
    </source>
</evidence>
<feature type="compositionally biased region" description="Polar residues" evidence="1">
    <location>
        <begin position="1"/>
        <end position="11"/>
    </location>
</feature>
<dbReference type="GeneID" id="30180754"/>
<dbReference type="EMBL" id="KV454002">
    <property type="protein sequence ID" value="ODQ47992.1"/>
    <property type="molecule type" value="Genomic_DNA"/>
</dbReference>
<proteinExistence type="predicted"/>
<name>A0A1E3NPM7_9ASCO</name>
<reference evidence="2 3" key="1">
    <citation type="journal article" date="2016" name="Proc. Natl. Acad. Sci. U.S.A.">
        <title>Comparative genomics of biotechnologically important yeasts.</title>
        <authorList>
            <person name="Riley R."/>
            <person name="Haridas S."/>
            <person name="Wolfe K.H."/>
            <person name="Lopes M.R."/>
            <person name="Hittinger C.T."/>
            <person name="Goeker M."/>
            <person name="Salamov A.A."/>
            <person name="Wisecaver J.H."/>
            <person name="Long T.M."/>
            <person name="Calvey C.H."/>
            <person name="Aerts A.L."/>
            <person name="Barry K.W."/>
            <person name="Choi C."/>
            <person name="Clum A."/>
            <person name="Coughlan A.Y."/>
            <person name="Deshpande S."/>
            <person name="Douglass A.P."/>
            <person name="Hanson S.J."/>
            <person name="Klenk H.-P."/>
            <person name="LaButti K.M."/>
            <person name="Lapidus A."/>
            <person name="Lindquist E.A."/>
            <person name="Lipzen A.M."/>
            <person name="Meier-Kolthoff J.P."/>
            <person name="Ohm R.A."/>
            <person name="Otillar R.P."/>
            <person name="Pangilinan J.L."/>
            <person name="Peng Y."/>
            <person name="Rokas A."/>
            <person name="Rosa C.A."/>
            <person name="Scheuner C."/>
            <person name="Sibirny A.A."/>
            <person name="Slot J.C."/>
            <person name="Stielow J.B."/>
            <person name="Sun H."/>
            <person name="Kurtzman C.P."/>
            <person name="Blackwell M."/>
            <person name="Grigoriev I.V."/>
            <person name="Jeffries T.W."/>
        </authorList>
    </citation>
    <scope>NUCLEOTIDE SEQUENCE [LARGE SCALE GENOMIC DNA]</scope>
    <source>
        <strain evidence="2 3">NRRL Y-2026</strain>
    </source>
</reference>
<protein>
    <submittedName>
        <fullName evidence="2">Uncharacterized protein</fullName>
    </submittedName>
</protein>
<accession>A0A1E3NPM7</accession>
<dbReference type="AlphaFoldDB" id="A0A1E3NPM7"/>
<sequence length="193" mass="22032">MVITQQNTTMKLNEKGEKLSSEDEGSEKNQIDTSYEVQQKNFTSKAQLRSSHDPDNQFYDEDLEQVLKELSELRFSSSSAECDTESRSSKIIEKQHIQLNGIQLIYQFLVWLMSITTTFVSPAQTDVADYSGEAKIRKAQTAAINNYIPLRSILTYFADQIPPSVGRVEVTHQKQRKDFEEKTKTQKSIPNGN</sequence>
<feature type="region of interest" description="Disordered" evidence="1">
    <location>
        <begin position="170"/>
        <end position="193"/>
    </location>
</feature>
<organism evidence="2 3">
    <name type="scientific">Pichia membranifaciens NRRL Y-2026</name>
    <dbReference type="NCBI Taxonomy" id="763406"/>
    <lineage>
        <taxon>Eukaryota</taxon>
        <taxon>Fungi</taxon>
        <taxon>Dikarya</taxon>
        <taxon>Ascomycota</taxon>
        <taxon>Saccharomycotina</taxon>
        <taxon>Pichiomycetes</taxon>
        <taxon>Pichiales</taxon>
        <taxon>Pichiaceae</taxon>
        <taxon>Pichia</taxon>
    </lineage>
</organism>
<evidence type="ECO:0000256" key="1">
    <source>
        <dbReference type="SAM" id="MobiDB-lite"/>
    </source>
</evidence>
<dbReference type="RefSeq" id="XP_019019105.1">
    <property type="nucleotide sequence ID" value="XM_019164067.1"/>
</dbReference>
<keyword evidence="3" id="KW-1185">Reference proteome</keyword>
<dbReference type="Proteomes" id="UP000094455">
    <property type="component" value="Unassembled WGS sequence"/>
</dbReference>
<dbReference type="OrthoDB" id="10470028at2759"/>
<feature type="region of interest" description="Disordered" evidence="1">
    <location>
        <begin position="1"/>
        <end position="35"/>
    </location>
</feature>
<feature type="compositionally biased region" description="Basic and acidic residues" evidence="1">
    <location>
        <begin position="170"/>
        <end position="184"/>
    </location>
</feature>
<evidence type="ECO:0000313" key="3">
    <source>
        <dbReference type="Proteomes" id="UP000094455"/>
    </source>
</evidence>
<gene>
    <name evidence="2" type="ORF">PICMEDRAFT_71991</name>
</gene>